<keyword evidence="3" id="KW-1185">Reference proteome</keyword>
<gene>
    <name evidence="2" type="ORF">A5886_000235</name>
</gene>
<proteinExistence type="predicted"/>
<dbReference type="InterPro" id="IPR003140">
    <property type="entry name" value="PLipase/COase/thioEstase"/>
</dbReference>
<dbReference type="RefSeq" id="WP_086273260.1">
    <property type="nucleotide sequence ID" value="NZ_NGKU01000001.1"/>
</dbReference>
<dbReference type="AlphaFoldDB" id="A0A242A2A4"/>
<dbReference type="Proteomes" id="UP000195043">
    <property type="component" value="Unassembled WGS sequence"/>
</dbReference>
<dbReference type="EMBL" id="NGKU01000001">
    <property type="protein sequence ID" value="OTN75165.1"/>
    <property type="molecule type" value="Genomic_DNA"/>
</dbReference>
<reference evidence="2 3" key="1">
    <citation type="submission" date="2017-05" db="EMBL/GenBank/DDBJ databases">
        <title>The Genome Sequence of Enterococcus sp. 8G7_MSG3316.</title>
        <authorList>
            <consortium name="The Broad Institute Genomics Platform"/>
            <consortium name="The Broad Institute Genomic Center for Infectious Diseases"/>
            <person name="Earl A."/>
            <person name="Manson A."/>
            <person name="Schwartman J."/>
            <person name="Gilmore M."/>
            <person name="Abouelleil A."/>
            <person name="Cao P."/>
            <person name="Chapman S."/>
            <person name="Cusick C."/>
            <person name="Shea T."/>
            <person name="Young S."/>
            <person name="Neafsey D."/>
            <person name="Nusbaum C."/>
            <person name="Birren B."/>
        </authorList>
    </citation>
    <scope>NUCLEOTIDE SEQUENCE [LARGE SCALE GENOMIC DNA]</scope>
    <source>
        <strain evidence="2 3">8G7_MSG3316</strain>
    </source>
</reference>
<evidence type="ECO:0000259" key="1">
    <source>
        <dbReference type="Pfam" id="PF02230"/>
    </source>
</evidence>
<dbReference type="GO" id="GO:0016787">
    <property type="term" value="F:hydrolase activity"/>
    <property type="evidence" value="ECO:0007669"/>
    <property type="project" value="InterPro"/>
</dbReference>
<comment type="caution">
    <text evidence="2">The sequence shown here is derived from an EMBL/GenBank/DDBJ whole genome shotgun (WGS) entry which is preliminary data.</text>
</comment>
<dbReference type="OrthoDB" id="9796570at2"/>
<sequence>MKMIYHAGQPDAPVLVLLHGTGGDEHSLIEIGRALSPDASLLSIRGDVMENGMRRYFKRVAEGVYDEADLAQRGNVLAAEMQEAAETYDFSMEKVVLVGYSNGANIAIRLLLTETQIFTKAILYHAMYPVKELPTTDLSKTRVFMSFGTHDPIVSRADAAYVKAIFMDRQSVVTESWTPSHQLTYQEVEASKVWLAAQV</sequence>
<dbReference type="STRING" id="1834191.A5886_000235"/>
<evidence type="ECO:0000313" key="2">
    <source>
        <dbReference type="EMBL" id="OTN75165.1"/>
    </source>
</evidence>
<evidence type="ECO:0000313" key="3">
    <source>
        <dbReference type="Proteomes" id="UP000195043"/>
    </source>
</evidence>
<accession>A0A242A2A4</accession>
<dbReference type="Gene3D" id="3.40.50.1820">
    <property type="entry name" value="alpha/beta hydrolase"/>
    <property type="match status" value="1"/>
</dbReference>
<dbReference type="SUPFAM" id="SSF53474">
    <property type="entry name" value="alpha/beta-Hydrolases"/>
    <property type="match status" value="1"/>
</dbReference>
<organism evidence="2 3">
    <name type="scientific">Candidatus Enterococcus testudinis</name>
    <dbReference type="NCBI Taxonomy" id="1834191"/>
    <lineage>
        <taxon>Bacteria</taxon>
        <taxon>Bacillati</taxon>
        <taxon>Bacillota</taxon>
        <taxon>Bacilli</taxon>
        <taxon>Lactobacillales</taxon>
        <taxon>Enterococcaceae</taxon>
        <taxon>Enterococcus</taxon>
    </lineage>
</organism>
<feature type="domain" description="Phospholipase/carboxylesterase/thioesterase" evidence="1">
    <location>
        <begin position="4"/>
        <end position="193"/>
    </location>
</feature>
<dbReference type="Pfam" id="PF02230">
    <property type="entry name" value="Abhydrolase_2"/>
    <property type="match status" value="1"/>
</dbReference>
<dbReference type="InterPro" id="IPR029058">
    <property type="entry name" value="AB_hydrolase_fold"/>
</dbReference>
<protein>
    <recommendedName>
        <fullName evidence="1">Phospholipase/carboxylesterase/thioesterase domain-containing protein</fullName>
    </recommendedName>
</protein>
<name>A0A242A2A4_9ENTE</name>